<dbReference type="Pfam" id="PF17917">
    <property type="entry name" value="RT_RNaseH"/>
    <property type="match status" value="1"/>
</dbReference>
<dbReference type="GO" id="GO:0008270">
    <property type="term" value="F:zinc ion binding"/>
    <property type="evidence" value="ECO:0007669"/>
    <property type="project" value="UniProtKB-KW"/>
</dbReference>
<keyword evidence="9" id="KW-0378">Hydrolase</keyword>
<dbReference type="Pfam" id="PF24626">
    <property type="entry name" value="SH3_Tf2-1"/>
    <property type="match status" value="1"/>
</dbReference>
<dbReference type="PANTHER" id="PTHR37984">
    <property type="entry name" value="PROTEIN CBG26694"/>
    <property type="match status" value="1"/>
</dbReference>
<keyword evidence="11" id="KW-0229">DNA integration</keyword>
<dbReference type="Pfam" id="PF00098">
    <property type="entry name" value="zf-CCHC"/>
    <property type="match status" value="1"/>
</dbReference>
<dbReference type="Gene3D" id="3.10.10.10">
    <property type="entry name" value="HIV Type 1 Reverse Transcriptase, subunit A, domain 1"/>
    <property type="match status" value="1"/>
</dbReference>
<evidence type="ECO:0000256" key="6">
    <source>
        <dbReference type="ARBA" id="ARBA00022723"/>
    </source>
</evidence>
<feature type="region of interest" description="Disordered" evidence="17">
    <location>
        <begin position="64"/>
        <end position="92"/>
    </location>
</feature>
<evidence type="ECO:0000256" key="5">
    <source>
        <dbReference type="ARBA" id="ARBA00022722"/>
    </source>
</evidence>
<evidence type="ECO:0000256" key="14">
    <source>
        <dbReference type="ARBA" id="ARBA00023125"/>
    </source>
</evidence>
<feature type="domain" description="Integrase catalytic" evidence="20">
    <location>
        <begin position="1248"/>
        <end position="1411"/>
    </location>
</feature>
<keyword evidence="5" id="KW-0540">Nuclease</keyword>
<dbReference type="GO" id="GO:0006508">
    <property type="term" value="P:proteolysis"/>
    <property type="evidence" value="ECO:0007669"/>
    <property type="project" value="UniProtKB-KW"/>
</dbReference>
<comment type="caution">
    <text evidence="22">The sequence shown here is derived from an EMBL/GenBank/DDBJ whole genome shotgun (WGS) entry which is preliminary data.</text>
</comment>
<dbReference type="Gene3D" id="2.40.70.10">
    <property type="entry name" value="Acid Proteases"/>
    <property type="match status" value="1"/>
</dbReference>
<keyword evidence="13" id="KW-0239">DNA-directed DNA polymerase</keyword>
<dbReference type="SUPFAM" id="SSF54160">
    <property type="entry name" value="Chromo domain-like"/>
    <property type="match status" value="1"/>
</dbReference>
<keyword evidence="7" id="KW-0064">Aspartyl protease</keyword>
<dbReference type="SUPFAM" id="SSF57756">
    <property type="entry name" value="Retrovirus zinc finger-like domains"/>
    <property type="match status" value="1"/>
</dbReference>
<dbReference type="InterPro" id="IPR001584">
    <property type="entry name" value="Integrase_cat-core"/>
</dbReference>
<evidence type="ECO:0000259" key="20">
    <source>
        <dbReference type="PROSITE" id="PS50994"/>
    </source>
</evidence>
<evidence type="ECO:0000256" key="1">
    <source>
        <dbReference type="ARBA" id="ARBA00012493"/>
    </source>
</evidence>
<dbReference type="InterPro" id="IPR001878">
    <property type="entry name" value="Znf_CCHC"/>
</dbReference>
<evidence type="ECO:0000256" key="16">
    <source>
        <dbReference type="PROSITE-ProRule" id="PRU00047"/>
    </source>
</evidence>
<dbReference type="GO" id="GO:0003887">
    <property type="term" value="F:DNA-directed DNA polymerase activity"/>
    <property type="evidence" value="ECO:0007669"/>
    <property type="project" value="UniProtKB-KW"/>
</dbReference>
<keyword evidence="14" id="KW-0238">DNA-binding</keyword>
<evidence type="ECO:0000256" key="15">
    <source>
        <dbReference type="ARBA" id="ARBA00023172"/>
    </source>
</evidence>
<accession>A0AAV8BN47</accession>
<dbReference type="GO" id="GO:0006310">
    <property type="term" value="P:DNA recombination"/>
    <property type="evidence" value="ECO:0007669"/>
    <property type="project" value="UniProtKB-KW"/>
</dbReference>
<evidence type="ECO:0000256" key="12">
    <source>
        <dbReference type="ARBA" id="ARBA00022918"/>
    </source>
</evidence>
<gene>
    <name evidence="21" type="ORF">LUZ62_004950</name>
    <name evidence="22" type="ORF">LUZ62_008043</name>
</gene>
<evidence type="ECO:0000259" key="18">
    <source>
        <dbReference type="PROSITE" id="PS50158"/>
    </source>
</evidence>
<keyword evidence="2" id="KW-0645">Protease</keyword>
<dbReference type="Proteomes" id="UP001140206">
    <property type="component" value="Unassembled WGS sequence"/>
</dbReference>
<dbReference type="FunFam" id="3.10.10.10:FF:000007">
    <property type="entry name" value="Retrovirus-related Pol polyprotein from transposon 17.6-like Protein"/>
    <property type="match status" value="1"/>
</dbReference>
<dbReference type="PROSITE" id="PS50994">
    <property type="entry name" value="INTEGRASE"/>
    <property type="match status" value="1"/>
</dbReference>
<evidence type="ECO:0000256" key="3">
    <source>
        <dbReference type="ARBA" id="ARBA00022679"/>
    </source>
</evidence>
<evidence type="ECO:0000313" key="21">
    <source>
        <dbReference type="EMBL" id="KAJ4743998.1"/>
    </source>
</evidence>
<dbReference type="SUPFAM" id="SSF53098">
    <property type="entry name" value="Ribonuclease H-like"/>
    <property type="match status" value="1"/>
</dbReference>
<evidence type="ECO:0000256" key="11">
    <source>
        <dbReference type="ARBA" id="ARBA00022908"/>
    </source>
</evidence>
<dbReference type="GO" id="GO:0004190">
    <property type="term" value="F:aspartic-type endopeptidase activity"/>
    <property type="evidence" value="ECO:0007669"/>
    <property type="project" value="UniProtKB-KW"/>
</dbReference>
<evidence type="ECO:0000256" key="7">
    <source>
        <dbReference type="ARBA" id="ARBA00022750"/>
    </source>
</evidence>
<dbReference type="Gene3D" id="3.30.420.10">
    <property type="entry name" value="Ribonuclease H-like superfamily/Ribonuclease H"/>
    <property type="match status" value="1"/>
</dbReference>
<dbReference type="SUPFAM" id="SSF50630">
    <property type="entry name" value="Acid proteases"/>
    <property type="match status" value="1"/>
</dbReference>
<dbReference type="PROSITE" id="PS50878">
    <property type="entry name" value="RT_POL"/>
    <property type="match status" value="1"/>
</dbReference>
<evidence type="ECO:0000256" key="17">
    <source>
        <dbReference type="SAM" id="MobiDB-lite"/>
    </source>
</evidence>
<evidence type="ECO:0000256" key="4">
    <source>
        <dbReference type="ARBA" id="ARBA00022695"/>
    </source>
</evidence>
<dbReference type="Gene3D" id="4.10.60.10">
    <property type="entry name" value="Zinc finger, CCHC-type"/>
    <property type="match status" value="1"/>
</dbReference>
<sequence>MVSFLTVPCFHGFQVLKAWAGKWRISLAGRAKHVLAAEIGHAAAAGCDRFLKWYQSMVAMEREAGQGSRARERDPLNRADDEGLEPNPDEPVPVETIRRQAAIDVRLLAAYEQGRYLTHELGAVPTAPVNEANEFRRLLADFGSQHPPRFDGTGGYKAAEEWLESINNKFQLVRVPDANKVELATPYLENSARFWWKTARRSFTGEQLRIPWQWFEQVFTRRYLSSAQKEKLRQQFLTLTQEGITVGQYNDTFVELSRYAPDVTGDEYLYRRQYLNGLDPDIAQALDATGEIEVQELMDRAERMEWHGKRKASWGQVRNVKPKFVKPVPFSRPVVNVKGPQSSAPVQSKTGMGNQTQKAWCRTCNSPHPEAQCRVAKGLCFNCGESGHWKNECPKMQQGFVRGGPAFGMAGRGRGNPAWRGGRTGGRVAVHAVEVIQEESDEAKQEDDPSSTAPTELMTGNVFISGQRAFVLFDTGCSHSVAARDFVESCGWPTKSQERALSVQTPLGYFKEVLQCCKGLKVMINGRDLEADMLVLDIAGYDALLGFDWLTRHHAVIDCAKLLVRFQAGSLAPCVFKCKAVGDPMIIISAVEACNLVQAGCDAYLAAVIGEAAEEKASIDTIAVVKEFKDVFPDEIAGVPPDREVEFGIELLPGTTPISKTPYRMAPAEMKELKVQLEELLAKGFIRPSSSPWGAPVLFVRKKDGTLRLCIDYRELNKVTVKNRYPLPRIDDLFDQLQGSSVYSKIDLRTGYHQLKIRPSDVEKTAFRTRYGHYEFLVMSFGLTNAPAAFMDLMNRVFKEFLDAFVVVFIDDILIYSRSFEEHAKHLRIVLNRLRECKLYGKFSKCEFWLSKVAFLGHVISGEGLAVDPSKVQAVTEWSQPKSVSEIRSFLGLAGYYRRFVAGFSQIAKPLTELLHKGVKFVWEERQEKSFQELKNRLVTAPVLAMPVSGREYDVYTDASKSGLGCVLMQEKHVIAYASRQLRPHEQNYPTHDLELAAVIFALKIWRHYLYGVKCKIYTDHQSLKYIFTQKELNLRQRRWLELMKDYDLEILYHAGKANLVADALSRKSQMNAVTLLTQEPRLLEEMRRLELQVGVSRELGQLMLSRVQTMSVTSPVLMTVMLAAIEVQPDLHDRIQAAQVVDDNCKRFKERVATEKETPFHVDESSVLRFRNRICVPNDAGIKALILSEAHESGYALHPGEVKMYQDLRKYFWWPGMKKEVAQYVEKCLICQQVKADRKKSAGLLQTLRRPKSKFESITMDFVSGFPKTKGRIEAVWVIVDRLTKVARFIPIRADVAAKELAEIFLRNFCKYHGCPQEIISDRDGRFISHFWKSFQEAMGTKLKFSSAHHPQTDGQSERTIQTLEDMLRACALSFGGSWLDHLYLAEFAYNNSFHSSIGMPPYEALYGEPCRTPLWWQPRGTFVPTGPELVAENSEKTKVVLSRLKAAQDRQKRYADVHRRPVEYKDGERVWLKVSPMRGVYRFGVTGKLSPRYVGPFPVEERVGAVPYKLKLPEELNRIHPVFHVSQLRRFVGENLTYEEAPMRILDSREQRLRTKVIKLVLVQWGRHSEKEATWELESTIRERYPELFVSSGTVRSED</sequence>
<dbReference type="GO" id="GO:0003677">
    <property type="term" value="F:DNA binding"/>
    <property type="evidence" value="ECO:0007669"/>
    <property type="project" value="UniProtKB-KW"/>
</dbReference>
<dbReference type="InterPro" id="IPR000477">
    <property type="entry name" value="RT_dom"/>
</dbReference>
<evidence type="ECO:0000256" key="8">
    <source>
        <dbReference type="ARBA" id="ARBA00022759"/>
    </source>
</evidence>
<dbReference type="SMART" id="SM00343">
    <property type="entry name" value="ZnF_C2HC"/>
    <property type="match status" value="1"/>
</dbReference>
<keyword evidence="16" id="KW-0863">Zinc-finger</keyword>
<dbReference type="InterPro" id="IPR050951">
    <property type="entry name" value="Retrovirus_Pol_polyprotein"/>
</dbReference>
<evidence type="ECO:0000256" key="2">
    <source>
        <dbReference type="ARBA" id="ARBA00022670"/>
    </source>
</evidence>
<proteinExistence type="predicted"/>
<dbReference type="GO" id="GO:0004519">
    <property type="term" value="F:endonuclease activity"/>
    <property type="evidence" value="ECO:0007669"/>
    <property type="project" value="UniProtKB-KW"/>
</dbReference>
<dbReference type="EMBL" id="JAMFTS010000257">
    <property type="protein sequence ID" value="KAJ4743998.1"/>
    <property type="molecule type" value="Genomic_DNA"/>
</dbReference>
<dbReference type="InterPro" id="IPR041373">
    <property type="entry name" value="RT_RNaseH"/>
</dbReference>
<dbReference type="InterPro" id="IPR043128">
    <property type="entry name" value="Rev_trsase/Diguanyl_cyclase"/>
</dbReference>
<keyword evidence="12" id="KW-0695">RNA-directed DNA polymerase</keyword>
<dbReference type="PANTHER" id="PTHR37984:SF5">
    <property type="entry name" value="PROTEIN NYNRIN-LIKE"/>
    <property type="match status" value="1"/>
</dbReference>
<keyword evidence="4" id="KW-0548">Nucleotidyltransferase</keyword>
<dbReference type="InterPro" id="IPR041588">
    <property type="entry name" value="Integrase_H2C2"/>
</dbReference>
<dbReference type="EMBL" id="JAMFTS010000038">
    <property type="protein sequence ID" value="KAJ4744622.1"/>
    <property type="molecule type" value="Genomic_DNA"/>
</dbReference>
<evidence type="ECO:0000256" key="9">
    <source>
        <dbReference type="ARBA" id="ARBA00022801"/>
    </source>
</evidence>
<keyword evidence="10" id="KW-0460">Magnesium</keyword>
<organism evidence="22 23">
    <name type="scientific">Rhynchospora pubera</name>
    <dbReference type="NCBI Taxonomy" id="906938"/>
    <lineage>
        <taxon>Eukaryota</taxon>
        <taxon>Viridiplantae</taxon>
        <taxon>Streptophyta</taxon>
        <taxon>Embryophyta</taxon>
        <taxon>Tracheophyta</taxon>
        <taxon>Spermatophyta</taxon>
        <taxon>Magnoliopsida</taxon>
        <taxon>Liliopsida</taxon>
        <taxon>Poales</taxon>
        <taxon>Cyperaceae</taxon>
        <taxon>Cyperoideae</taxon>
        <taxon>Rhynchosporeae</taxon>
        <taxon>Rhynchospora</taxon>
    </lineage>
</organism>
<name>A0AAV8BN47_9POAL</name>
<dbReference type="InterPro" id="IPR036875">
    <property type="entry name" value="Znf_CCHC_sf"/>
</dbReference>
<protein>
    <recommendedName>
        <fullName evidence="1">RNA-directed DNA polymerase</fullName>
        <ecNumber evidence="1">2.7.7.49</ecNumber>
    </recommendedName>
</protein>
<dbReference type="InterPro" id="IPR021109">
    <property type="entry name" value="Peptidase_aspartic_dom_sf"/>
</dbReference>
<dbReference type="GO" id="GO:0003964">
    <property type="term" value="F:RNA-directed DNA polymerase activity"/>
    <property type="evidence" value="ECO:0007669"/>
    <property type="project" value="UniProtKB-KW"/>
</dbReference>
<dbReference type="InterPro" id="IPR056924">
    <property type="entry name" value="SH3_Tf2-1"/>
</dbReference>
<dbReference type="CDD" id="cd01647">
    <property type="entry name" value="RT_LTR"/>
    <property type="match status" value="1"/>
</dbReference>
<dbReference type="Pfam" id="PF03732">
    <property type="entry name" value="Retrotrans_gag"/>
    <property type="match status" value="1"/>
</dbReference>
<dbReference type="Pfam" id="PF17921">
    <property type="entry name" value="Integrase_H2C2"/>
    <property type="match status" value="1"/>
</dbReference>
<feature type="domain" description="Reverse transcriptase" evidence="19">
    <location>
        <begin position="681"/>
        <end position="860"/>
    </location>
</feature>
<evidence type="ECO:0000259" key="19">
    <source>
        <dbReference type="PROSITE" id="PS50878"/>
    </source>
</evidence>
<keyword evidence="23" id="KW-1185">Reference proteome</keyword>
<reference evidence="22" key="1">
    <citation type="submission" date="2022-08" db="EMBL/GenBank/DDBJ databases">
        <authorList>
            <person name="Marques A."/>
        </authorList>
    </citation>
    <scope>NUCLEOTIDE SEQUENCE</scope>
    <source>
        <strain evidence="22">RhyPub2mFocal</strain>
        <tissue evidence="22">Leaves</tissue>
    </source>
</reference>
<keyword evidence="6" id="KW-0479">Metal-binding</keyword>
<dbReference type="EC" id="2.7.7.49" evidence="1"/>
<dbReference type="GO" id="GO:0015074">
    <property type="term" value="P:DNA integration"/>
    <property type="evidence" value="ECO:0007669"/>
    <property type="project" value="UniProtKB-KW"/>
</dbReference>
<keyword evidence="15" id="KW-0233">DNA recombination</keyword>
<evidence type="ECO:0000256" key="10">
    <source>
        <dbReference type="ARBA" id="ARBA00022842"/>
    </source>
</evidence>
<dbReference type="Gene3D" id="3.30.70.270">
    <property type="match status" value="2"/>
</dbReference>
<dbReference type="CDD" id="cd00303">
    <property type="entry name" value="retropepsin_like"/>
    <property type="match status" value="1"/>
</dbReference>
<dbReference type="Pfam" id="PF00078">
    <property type="entry name" value="RVT_1"/>
    <property type="match status" value="1"/>
</dbReference>
<dbReference type="SUPFAM" id="SSF56672">
    <property type="entry name" value="DNA/RNA polymerases"/>
    <property type="match status" value="1"/>
</dbReference>
<dbReference type="InterPro" id="IPR016197">
    <property type="entry name" value="Chromo-like_dom_sf"/>
</dbReference>
<keyword evidence="16" id="KW-0862">Zinc</keyword>
<dbReference type="InterPro" id="IPR005162">
    <property type="entry name" value="Retrotrans_gag_dom"/>
</dbReference>
<feature type="domain" description="CCHC-type" evidence="18">
    <location>
        <begin position="380"/>
        <end position="395"/>
    </location>
</feature>
<keyword evidence="3" id="KW-0808">Transferase</keyword>
<dbReference type="Pfam" id="PF08284">
    <property type="entry name" value="RVP_2"/>
    <property type="match status" value="1"/>
</dbReference>
<dbReference type="InterPro" id="IPR036397">
    <property type="entry name" value="RNaseH_sf"/>
</dbReference>
<evidence type="ECO:0000256" key="13">
    <source>
        <dbReference type="ARBA" id="ARBA00022932"/>
    </source>
</evidence>
<keyword evidence="8" id="KW-0255">Endonuclease</keyword>
<dbReference type="FunFam" id="3.30.70.270:FF:000026">
    <property type="entry name" value="Transposon Ty3-G Gag-Pol polyprotein"/>
    <property type="match status" value="1"/>
</dbReference>
<dbReference type="InterPro" id="IPR043502">
    <property type="entry name" value="DNA/RNA_pol_sf"/>
</dbReference>
<dbReference type="InterPro" id="IPR012337">
    <property type="entry name" value="RNaseH-like_sf"/>
</dbReference>
<dbReference type="PROSITE" id="PS50158">
    <property type="entry name" value="ZF_CCHC"/>
    <property type="match status" value="1"/>
</dbReference>
<dbReference type="Gene3D" id="1.10.340.70">
    <property type="match status" value="1"/>
</dbReference>
<dbReference type="CDD" id="cd09274">
    <property type="entry name" value="RNase_HI_RT_Ty3"/>
    <property type="match status" value="1"/>
</dbReference>
<feature type="compositionally biased region" description="Basic and acidic residues" evidence="17">
    <location>
        <begin position="64"/>
        <end position="81"/>
    </location>
</feature>
<evidence type="ECO:0000313" key="22">
    <source>
        <dbReference type="EMBL" id="KAJ4744622.1"/>
    </source>
</evidence>
<evidence type="ECO:0000313" key="23">
    <source>
        <dbReference type="Proteomes" id="UP001140206"/>
    </source>
</evidence>